<evidence type="ECO:0000313" key="4">
    <source>
        <dbReference type="Proteomes" id="UP000515159"/>
    </source>
</evidence>
<dbReference type="KEGG" id="gsh:117358855"/>
<dbReference type="Pfam" id="PF12516">
    <property type="entry name" value="DUF3719"/>
    <property type="match status" value="1"/>
</dbReference>
<dbReference type="Proteomes" id="UP000515159">
    <property type="component" value="Chromosome 4"/>
</dbReference>
<dbReference type="PANTHER" id="PTHR31997:SF0">
    <property type="entry name" value="PRIMARY CILIUM ASSEMBLY PROTEIN FAM149B1"/>
    <property type="match status" value="1"/>
</dbReference>
<dbReference type="AlphaFoldDB" id="A0A6P8RB13"/>
<feature type="region of interest" description="Disordered" evidence="2">
    <location>
        <begin position="432"/>
        <end position="460"/>
    </location>
</feature>
<dbReference type="InParanoid" id="A0A6P8RB13"/>
<gene>
    <name evidence="5" type="primary">FAM149B1</name>
</gene>
<dbReference type="InterPro" id="IPR022194">
    <property type="entry name" value="DUF3719"/>
</dbReference>
<dbReference type="CTD" id="317662"/>
<organism evidence="4 5">
    <name type="scientific">Geotrypetes seraphini</name>
    <name type="common">Gaboon caecilian</name>
    <name type="synonym">Caecilia seraphini</name>
    <dbReference type="NCBI Taxonomy" id="260995"/>
    <lineage>
        <taxon>Eukaryota</taxon>
        <taxon>Metazoa</taxon>
        <taxon>Chordata</taxon>
        <taxon>Craniata</taxon>
        <taxon>Vertebrata</taxon>
        <taxon>Euteleostomi</taxon>
        <taxon>Amphibia</taxon>
        <taxon>Gymnophiona</taxon>
        <taxon>Geotrypetes</taxon>
    </lineage>
</organism>
<evidence type="ECO:0000256" key="1">
    <source>
        <dbReference type="ARBA" id="ARBA00008309"/>
    </source>
</evidence>
<reference evidence="5" key="1">
    <citation type="submission" date="2025-08" db="UniProtKB">
        <authorList>
            <consortium name="RefSeq"/>
        </authorList>
    </citation>
    <scope>IDENTIFICATION</scope>
</reference>
<keyword evidence="4" id="KW-1185">Reference proteome</keyword>
<dbReference type="RefSeq" id="XP_033796526.1">
    <property type="nucleotide sequence ID" value="XM_033940635.1"/>
</dbReference>
<evidence type="ECO:0000259" key="3">
    <source>
        <dbReference type="Pfam" id="PF12516"/>
    </source>
</evidence>
<dbReference type="OrthoDB" id="2134133at2759"/>
<feature type="domain" description="DUF3719" evidence="3">
    <location>
        <begin position="118"/>
        <end position="171"/>
    </location>
</feature>
<proteinExistence type="inferred from homology"/>
<dbReference type="PANTHER" id="PTHR31997">
    <property type="entry name" value="AGAP003710-PA"/>
    <property type="match status" value="1"/>
</dbReference>
<feature type="region of interest" description="Disordered" evidence="2">
    <location>
        <begin position="1"/>
        <end position="22"/>
    </location>
</feature>
<evidence type="ECO:0000256" key="2">
    <source>
        <dbReference type="SAM" id="MobiDB-lite"/>
    </source>
</evidence>
<feature type="compositionally biased region" description="Polar residues" evidence="2">
    <location>
        <begin position="445"/>
        <end position="458"/>
    </location>
</feature>
<sequence>MISRYKRKPVIQSPGSHGLAKTDLEAHPLPEMLVKSSPDIFSSESYDTSSECKSESEISSDSQCLTVAVTDRRISWWNQQSYTGLSTEGSSVLSWGFDEFNGAATRQVQQIFQHIDELLYEQKTGVLTAVLQEECQQWSACFPHLRLQGKQILTPTEDSYGWYFSSTSEMSVIPNISITLGMESGSLFYRLGIFGTKLPLSISPVKDDSDFVNLALPYSLPYDVEEGSGEEVIASEGIIEEYLAFDFRDKEEEMHQKSLALSGDRKEKLGYPPISPPSCRKMAVFENLFDDMWREVVCCIAALIHRHWEDSSLDAERTGEVKSGEVSRIESIGSFHQFEPLPLLFPRVPTSKIPSIPMNRLHGSGSGPQRNLNGLMIINGIPLLQKNLFHTDKMQDCDEKIPVRSAPGIVLASRACPSRPLEHSTSSVSYSAQATWRRNPPRTLNPISTNPSRSSTPKSMEEVFRGTRLSTTTDQLPCSPLPLNRNNLLPPINTSDLERSSILASRLQTPDTPYRRSCTVMDYAIQSRNRKGSECPDLPLQTSLRSQSRSAVLSRNRQGL</sequence>
<dbReference type="GO" id="GO:0060271">
    <property type="term" value="P:cilium assembly"/>
    <property type="evidence" value="ECO:0007669"/>
    <property type="project" value="TreeGrafter"/>
</dbReference>
<evidence type="ECO:0000313" key="5">
    <source>
        <dbReference type="RefSeq" id="XP_033796526.1"/>
    </source>
</evidence>
<accession>A0A6P8RB13</accession>
<dbReference type="InterPro" id="IPR039630">
    <property type="entry name" value="FAM149"/>
</dbReference>
<dbReference type="GO" id="GO:0061512">
    <property type="term" value="P:protein localization to cilium"/>
    <property type="evidence" value="ECO:0007669"/>
    <property type="project" value="TreeGrafter"/>
</dbReference>
<dbReference type="GeneID" id="117358855"/>
<comment type="similarity">
    <text evidence="1">Belongs to the FAM149 family.</text>
</comment>
<name>A0A6P8RB13_GEOSA</name>
<dbReference type="FunCoup" id="A0A6P8RB13">
    <property type="interactions" value="3114"/>
</dbReference>
<protein>
    <submittedName>
        <fullName evidence="5">Protein FAM149B1 isoform X1</fullName>
    </submittedName>
</protein>